<feature type="non-terminal residue" evidence="2">
    <location>
        <position position="170"/>
    </location>
</feature>
<feature type="compositionally biased region" description="Basic and acidic residues" evidence="1">
    <location>
        <begin position="1"/>
        <end position="11"/>
    </location>
</feature>
<sequence length="170" mass="19180">MVENNMDDKPTRLAATPKPYRDTNDSFKEWSQRFKYCLTANNWSNEIGLRYLPTVLEGPAAALWERLTDAEKSSLDNALMALNKGLAPEGSAAFDMFTHSHFDTRTQTIDGYAYQLSLLLDASSLNLNTEAKESLLISKFISAMPKEIQKDLRKKRSTLGSLQEVVREAK</sequence>
<keyword evidence="3" id="KW-1185">Reference proteome</keyword>
<name>A0A7J6KI66_PERCH</name>
<gene>
    <name evidence="2" type="ORF">FOL47_005250</name>
</gene>
<evidence type="ECO:0000313" key="2">
    <source>
        <dbReference type="EMBL" id="KAF4646993.1"/>
    </source>
</evidence>
<protein>
    <submittedName>
        <fullName evidence="2">Uncharacterized protein</fullName>
    </submittedName>
</protein>
<comment type="caution">
    <text evidence="2">The sequence shown here is derived from an EMBL/GenBank/DDBJ whole genome shotgun (WGS) entry which is preliminary data.</text>
</comment>
<dbReference type="AlphaFoldDB" id="A0A7J6KI66"/>
<feature type="region of interest" description="Disordered" evidence="1">
    <location>
        <begin position="1"/>
        <end position="20"/>
    </location>
</feature>
<dbReference type="EMBL" id="JAAPAO010002937">
    <property type="protein sequence ID" value="KAF4646993.1"/>
    <property type="molecule type" value="Genomic_DNA"/>
</dbReference>
<organism evidence="2 3">
    <name type="scientific">Perkinsus chesapeaki</name>
    <name type="common">Clam parasite</name>
    <name type="synonym">Perkinsus andrewsi</name>
    <dbReference type="NCBI Taxonomy" id="330153"/>
    <lineage>
        <taxon>Eukaryota</taxon>
        <taxon>Sar</taxon>
        <taxon>Alveolata</taxon>
        <taxon>Perkinsozoa</taxon>
        <taxon>Perkinsea</taxon>
        <taxon>Perkinsida</taxon>
        <taxon>Perkinsidae</taxon>
        <taxon>Perkinsus</taxon>
    </lineage>
</organism>
<dbReference type="OrthoDB" id="5919731at2759"/>
<evidence type="ECO:0000313" key="3">
    <source>
        <dbReference type="Proteomes" id="UP000591131"/>
    </source>
</evidence>
<accession>A0A7J6KI66</accession>
<dbReference type="Proteomes" id="UP000591131">
    <property type="component" value="Unassembled WGS sequence"/>
</dbReference>
<proteinExistence type="predicted"/>
<reference evidence="2 3" key="1">
    <citation type="submission" date="2020-04" db="EMBL/GenBank/DDBJ databases">
        <title>Perkinsus chesapeaki whole genome sequence.</title>
        <authorList>
            <person name="Bogema D.R."/>
        </authorList>
    </citation>
    <scope>NUCLEOTIDE SEQUENCE [LARGE SCALE GENOMIC DNA]</scope>
    <source>
        <strain evidence="2">ATCC PRA-425</strain>
    </source>
</reference>
<evidence type="ECO:0000256" key="1">
    <source>
        <dbReference type="SAM" id="MobiDB-lite"/>
    </source>
</evidence>